<name>A0A0A9A7H1_ARUDO</name>
<protein>
    <submittedName>
        <fullName evidence="1">Uncharacterized protein</fullName>
    </submittedName>
</protein>
<organism evidence="1">
    <name type="scientific">Arundo donax</name>
    <name type="common">Giant reed</name>
    <name type="synonym">Donax arundinaceus</name>
    <dbReference type="NCBI Taxonomy" id="35708"/>
    <lineage>
        <taxon>Eukaryota</taxon>
        <taxon>Viridiplantae</taxon>
        <taxon>Streptophyta</taxon>
        <taxon>Embryophyta</taxon>
        <taxon>Tracheophyta</taxon>
        <taxon>Spermatophyta</taxon>
        <taxon>Magnoliopsida</taxon>
        <taxon>Liliopsida</taxon>
        <taxon>Poales</taxon>
        <taxon>Poaceae</taxon>
        <taxon>PACMAD clade</taxon>
        <taxon>Arundinoideae</taxon>
        <taxon>Arundineae</taxon>
        <taxon>Arundo</taxon>
    </lineage>
</organism>
<accession>A0A0A9A7H1</accession>
<reference evidence="1" key="2">
    <citation type="journal article" date="2015" name="Data Brief">
        <title>Shoot transcriptome of the giant reed, Arundo donax.</title>
        <authorList>
            <person name="Barrero R.A."/>
            <person name="Guerrero F.D."/>
            <person name="Moolhuijzen P."/>
            <person name="Goolsby J.A."/>
            <person name="Tidwell J."/>
            <person name="Bellgard S.E."/>
            <person name="Bellgard M.I."/>
        </authorList>
    </citation>
    <scope>NUCLEOTIDE SEQUENCE</scope>
    <source>
        <tissue evidence="1">Shoot tissue taken approximately 20 cm above the soil surface</tissue>
    </source>
</reference>
<dbReference type="EMBL" id="GBRH01254903">
    <property type="protein sequence ID" value="JAD42992.1"/>
    <property type="molecule type" value="Transcribed_RNA"/>
</dbReference>
<dbReference type="AlphaFoldDB" id="A0A0A9A7H1"/>
<reference evidence="1" key="1">
    <citation type="submission" date="2014-09" db="EMBL/GenBank/DDBJ databases">
        <authorList>
            <person name="Magalhaes I.L.F."/>
            <person name="Oliveira U."/>
            <person name="Santos F.R."/>
            <person name="Vidigal T.H.D.A."/>
            <person name="Brescovit A.D."/>
            <person name="Santos A.J."/>
        </authorList>
    </citation>
    <scope>NUCLEOTIDE SEQUENCE</scope>
    <source>
        <tissue evidence="1">Shoot tissue taken approximately 20 cm above the soil surface</tissue>
    </source>
</reference>
<sequence>MSCSSFSFILLTSRVFSSKDVIFSFFSINSLPSSSIMAEFRSIFSLHVGIPFLSFLSFASCSSICLST</sequence>
<evidence type="ECO:0000313" key="1">
    <source>
        <dbReference type="EMBL" id="JAD42992.1"/>
    </source>
</evidence>
<proteinExistence type="predicted"/>